<evidence type="ECO:0000256" key="7">
    <source>
        <dbReference type="ARBA" id="ARBA00022989"/>
    </source>
</evidence>
<organism evidence="12 13">
    <name type="scientific">Tropilaelaps mercedesae</name>
    <dbReference type="NCBI Taxonomy" id="418985"/>
    <lineage>
        <taxon>Eukaryota</taxon>
        <taxon>Metazoa</taxon>
        <taxon>Ecdysozoa</taxon>
        <taxon>Arthropoda</taxon>
        <taxon>Chelicerata</taxon>
        <taxon>Arachnida</taxon>
        <taxon>Acari</taxon>
        <taxon>Parasitiformes</taxon>
        <taxon>Mesostigmata</taxon>
        <taxon>Gamasina</taxon>
        <taxon>Dermanyssoidea</taxon>
        <taxon>Laelapidae</taxon>
        <taxon>Tropilaelaps</taxon>
    </lineage>
</organism>
<dbReference type="Gene3D" id="3.90.550.50">
    <property type="match status" value="1"/>
</dbReference>
<keyword evidence="3 11" id="KW-0328">Glycosyltransferase</keyword>
<keyword evidence="8 11" id="KW-0333">Golgi apparatus</keyword>
<proteinExistence type="inferred from homology"/>
<gene>
    <name evidence="12" type="ORF">BIW11_10893</name>
</gene>
<evidence type="ECO:0000256" key="4">
    <source>
        <dbReference type="ARBA" id="ARBA00022679"/>
    </source>
</evidence>
<comment type="caution">
    <text evidence="12">The sequence shown here is derived from an EMBL/GenBank/DDBJ whole genome shotgun (WGS) entry which is preliminary data.</text>
</comment>
<dbReference type="FunFam" id="3.90.550.50:FF:000001">
    <property type="entry name" value="Hexosyltransferase"/>
    <property type="match status" value="1"/>
</dbReference>
<evidence type="ECO:0000313" key="12">
    <source>
        <dbReference type="EMBL" id="OQR71611.1"/>
    </source>
</evidence>
<evidence type="ECO:0000256" key="10">
    <source>
        <dbReference type="ARBA" id="ARBA00023180"/>
    </source>
</evidence>
<dbReference type="OrthoDB" id="115198at2759"/>
<evidence type="ECO:0000256" key="9">
    <source>
        <dbReference type="ARBA" id="ARBA00023136"/>
    </source>
</evidence>
<evidence type="ECO:0000256" key="8">
    <source>
        <dbReference type="ARBA" id="ARBA00023034"/>
    </source>
</evidence>
<name>A0A1V9XDY3_9ACAR</name>
<dbReference type="EMBL" id="MNPL01014073">
    <property type="protein sequence ID" value="OQR71611.1"/>
    <property type="molecule type" value="Genomic_DNA"/>
</dbReference>
<keyword evidence="7 11" id="KW-1133">Transmembrane helix</keyword>
<keyword evidence="4" id="KW-0808">Transferase</keyword>
<dbReference type="Pfam" id="PF01762">
    <property type="entry name" value="Galactosyl_T"/>
    <property type="match status" value="1"/>
</dbReference>
<dbReference type="EC" id="2.4.1.-" evidence="11"/>
<dbReference type="GO" id="GO:0006493">
    <property type="term" value="P:protein O-linked glycosylation"/>
    <property type="evidence" value="ECO:0007669"/>
    <property type="project" value="TreeGrafter"/>
</dbReference>
<keyword evidence="6 11" id="KW-0735">Signal-anchor</keyword>
<dbReference type="InParanoid" id="A0A1V9XDY3"/>
<keyword evidence="9 11" id="KW-0472">Membrane</keyword>
<evidence type="ECO:0000313" key="13">
    <source>
        <dbReference type="Proteomes" id="UP000192247"/>
    </source>
</evidence>
<dbReference type="STRING" id="418985.A0A1V9XDY3"/>
<comment type="subcellular location">
    <subcellularLocation>
        <location evidence="1 11">Golgi apparatus membrane</location>
        <topology evidence="1 11">Single-pass type II membrane protein</topology>
    </subcellularLocation>
</comment>
<reference evidence="12 13" key="1">
    <citation type="journal article" date="2017" name="Gigascience">
        <title>Draft genome of the honey bee ectoparasitic mite, Tropilaelaps mercedesae, is shaped by the parasitic life history.</title>
        <authorList>
            <person name="Dong X."/>
            <person name="Armstrong S.D."/>
            <person name="Xia D."/>
            <person name="Makepeace B.L."/>
            <person name="Darby A.C."/>
            <person name="Kadowaki T."/>
        </authorList>
    </citation>
    <scope>NUCLEOTIDE SEQUENCE [LARGE SCALE GENOMIC DNA]</scope>
    <source>
        <strain evidence="12">Wuxi-XJTLU</strain>
    </source>
</reference>
<evidence type="ECO:0000256" key="5">
    <source>
        <dbReference type="ARBA" id="ARBA00022692"/>
    </source>
</evidence>
<evidence type="ECO:0000256" key="3">
    <source>
        <dbReference type="ARBA" id="ARBA00022676"/>
    </source>
</evidence>
<keyword evidence="10" id="KW-0325">Glycoprotein</keyword>
<sequence length="393" mass="46048">MVIFRRMQSCPNWTFYPILSVWWIALCILYTCQPPELPLARLQQHRIENYSAYERQLLGQQSCVRYARPCPRLHLNRTDQHLVDFPNFRYLLDTSSCDDSESLVVLVHSAPNHYPERNAIRATWSQGSARLKGFKIKVVFLLAVASDEKENRYIQLEHKRHKDIVQGNFIDAYRNLTYKHVMGLRWAVENCPHAPRLLKMDDDIFVHLFNLHKMLEKIDSQRDAREKLICYLQKQMPVTRDQGSKWQVTVPEYPLMFFENYCSGWAYLMTPDIARRLYLESRHRPYFWVDDVHITGTLAKMAGVDRLPINSEFTTAAEAATMWILDNSTKEWKYVFGPTWGDPDLIAQAHGKATECQRKQCICCFDPFTIPVEETREIQNSPRKGLAQVISIN</sequence>
<protein>
    <recommendedName>
        <fullName evidence="11">Hexosyltransferase</fullName>
        <ecNumber evidence="11">2.4.1.-</ecNumber>
    </recommendedName>
</protein>
<keyword evidence="13" id="KW-1185">Reference proteome</keyword>
<dbReference type="Proteomes" id="UP000192247">
    <property type="component" value="Unassembled WGS sequence"/>
</dbReference>
<evidence type="ECO:0000256" key="11">
    <source>
        <dbReference type="RuleBase" id="RU363063"/>
    </source>
</evidence>
<dbReference type="GO" id="GO:0016758">
    <property type="term" value="F:hexosyltransferase activity"/>
    <property type="evidence" value="ECO:0007669"/>
    <property type="project" value="InterPro"/>
</dbReference>
<dbReference type="GO" id="GO:0000139">
    <property type="term" value="C:Golgi membrane"/>
    <property type="evidence" value="ECO:0007669"/>
    <property type="project" value="UniProtKB-SubCell"/>
</dbReference>
<dbReference type="PANTHER" id="PTHR11214">
    <property type="entry name" value="BETA-1,3-N-ACETYLGLUCOSAMINYLTRANSFERASE"/>
    <property type="match status" value="1"/>
</dbReference>
<feature type="transmembrane region" description="Helical" evidence="11">
    <location>
        <begin position="12"/>
        <end position="31"/>
    </location>
</feature>
<dbReference type="FunCoup" id="A0A1V9XDY3">
    <property type="interactions" value="50"/>
</dbReference>
<dbReference type="PANTHER" id="PTHR11214:SF376">
    <property type="entry name" value="HEXOSYLTRANSFERASE"/>
    <property type="match status" value="1"/>
</dbReference>
<evidence type="ECO:0000256" key="2">
    <source>
        <dbReference type="ARBA" id="ARBA00008661"/>
    </source>
</evidence>
<dbReference type="AlphaFoldDB" id="A0A1V9XDY3"/>
<keyword evidence="5 11" id="KW-0812">Transmembrane</keyword>
<dbReference type="InterPro" id="IPR002659">
    <property type="entry name" value="Glyco_trans_31"/>
</dbReference>
<evidence type="ECO:0000256" key="6">
    <source>
        <dbReference type="ARBA" id="ARBA00022968"/>
    </source>
</evidence>
<accession>A0A1V9XDY3</accession>
<evidence type="ECO:0000256" key="1">
    <source>
        <dbReference type="ARBA" id="ARBA00004323"/>
    </source>
</evidence>
<comment type="similarity">
    <text evidence="2 11">Belongs to the glycosyltransferase 31 family.</text>
</comment>